<gene>
    <name evidence="7" type="ORF">CXB51_003243</name>
</gene>
<feature type="domain" description="GAG-pre-integrase" evidence="4">
    <location>
        <begin position="337"/>
        <end position="412"/>
    </location>
</feature>
<dbReference type="InterPro" id="IPR025724">
    <property type="entry name" value="GAG-pre-integrase_dom"/>
</dbReference>
<evidence type="ECO:0000256" key="2">
    <source>
        <dbReference type="SAM" id="MobiDB-lite"/>
    </source>
</evidence>
<dbReference type="Gene3D" id="3.30.420.10">
    <property type="entry name" value="Ribonuclease H-like superfamily/Ribonuclease H"/>
    <property type="match status" value="1"/>
</dbReference>
<dbReference type="InterPro" id="IPR054722">
    <property type="entry name" value="PolX-like_BBD"/>
</dbReference>
<dbReference type="InterPro" id="IPR057670">
    <property type="entry name" value="SH3_retrovirus"/>
</dbReference>
<name>A0A8J6DDQ5_9ROSI</name>
<accession>A0A8J6DDQ5</accession>
<evidence type="ECO:0000313" key="8">
    <source>
        <dbReference type="Proteomes" id="UP000701853"/>
    </source>
</evidence>
<feature type="region of interest" description="Disordered" evidence="2">
    <location>
        <begin position="152"/>
        <end position="172"/>
    </location>
</feature>
<organism evidence="7 8">
    <name type="scientific">Gossypium anomalum</name>
    <dbReference type="NCBI Taxonomy" id="47600"/>
    <lineage>
        <taxon>Eukaryota</taxon>
        <taxon>Viridiplantae</taxon>
        <taxon>Streptophyta</taxon>
        <taxon>Embryophyta</taxon>
        <taxon>Tracheophyta</taxon>
        <taxon>Spermatophyta</taxon>
        <taxon>Magnoliopsida</taxon>
        <taxon>eudicotyledons</taxon>
        <taxon>Gunneridae</taxon>
        <taxon>Pentapetalae</taxon>
        <taxon>rosids</taxon>
        <taxon>malvids</taxon>
        <taxon>Malvales</taxon>
        <taxon>Malvaceae</taxon>
        <taxon>Malvoideae</taxon>
        <taxon>Gossypium</taxon>
    </lineage>
</organism>
<evidence type="ECO:0000256" key="1">
    <source>
        <dbReference type="ARBA" id="ARBA00022750"/>
    </source>
</evidence>
<dbReference type="SUPFAM" id="SSF53098">
    <property type="entry name" value="Ribonuclease H-like"/>
    <property type="match status" value="1"/>
</dbReference>
<keyword evidence="1" id="KW-0064">Aspartyl protease</keyword>
<comment type="caution">
    <text evidence="7">The sequence shown here is derived from an EMBL/GenBank/DDBJ whole genome shotgun (WGS) entry which is preliminary data.</text>
</comment>
<feature type="domain" description="Retrovirus-related Pol polyprotein from transposon TNT 1-94-like beta-barrel" evidence="5">
    <location>
        <begin position="228"/>
        <end position="305"/>
    </location>
</feature>
<dbReference type="GO" id="GO:0003676">
    <property type="term" value="F:nucleic acid binding"/>
    <property type="evidence" value="ECO:0007669"/>
    <property type="project" value="InterPro"/>
</dbReference>
<feature type="domain" description="Retroviral polymerase SH3-like" evidence="6">
    <location>
        <begin position="507"/>
        <end position="546"/>
    </location>
</feature>
<evidence type="ECO:0000259" key="5">
    <source>
        <dbReference type="Pfam" id="PF22936"/>
    </source>
</evidence>
<dbReference type="Pfam" id="PF14223">
    <property type="entry name" value="Retrotran_gag_2"/>
    <property type="match status" value="1"/>
</dbReference>
<dbReference type="GO" id="GO:0004190">
    <property type="term" value="F:aspartic-type endopeptidase activity"/>
    <property type="evidence" value="ECO:0007669"/>
    <property type="project" value="UniProtKB-KW"/>
</dbReference>
<feature type="compositionally biased region" description="Basic and acidic residues" evidence="2">
    <location>
        <begin position="154"/>
        <end position="164"/>
    </location>
</feature>
<dbReference type="OrthoDB" id="1743371at2759"/>
<dbReference type="Proteomes" id="UP000701853">
    <property type="component" value="Chromosome 2"/>
</dbReference>
<evidence type="ECO:0000259" key="6">
    <source>
        <dbReference type="Pfam" id="PF25597"/>
    </source>
</evidence>
<sequence length="843" mass="92993">MATDAIPIIDTPSHSLNTGEAHQLLFILEGYGLEGFILGTVAIPPAFLAGSKGQLMDNPVFLTHKKQDKFLASWLLSTITDEVLAHLTAAKTSFDVWTAIERRFSTISTLKISSMRHALYSIKKSNLTITKYLSKVKTLCDNLIAVGSLVTKSQEPKHGHKEPGRGWSRGGGRSWSPLDLSVHSHGHFSSSPLCSSITHCCGSFSPTSFVSHLIPSRAPTPFTSDQLWYPNSGATNHITPEASNLTTAAPYTGTSHVTMGNGESIPIANVGSSTFLASSKLLRLQNVLHVSSVCKNLMSVGQFAKDNGVYFEFHPFLCFVKDIQTWTTLLESHLHEGLYQFQFSKTSSTKILPVQNFCSPLLNNAQISSSSLWHNRLGHPCNNTLARVLKSCNVSFRQNSLPHICTACQLGKAHKLLFGSSHTIYSSPFELVVTDVWGPTHVSSNGFSYYVSFVDMFSRYTWFWYYAFAHAVYFTNRLPTPVLSQVSPYETLYKLQPDYGLLCVFGCACFLDLRPFNQYKLQFRSQPCVFLGVAPNQKGYRFCSPSPIVPTRALHQQSVLLVVVPRVSSSPTVTRSARDSPEVPSCVQSLHSRPCSSSHSSANLSAVALAPTACAKSECPPATPPVTKPVIITEAFHSPIWTAAAQAKYNALIANHTWDLMPLPNGRREAGIDFQETFSPMVKPTTIRVVLALAVSLNWPLHQVDINKAFLNGDLSEEIYMVQPPGFEKQGPNGEHLICKLRKALYGLKQAPRAWFHKLKDFLVAASFEVSKADNSLFILRSGSQLLYVLVYDDDIIITGNDSRAIDRFVAQLNDTFSLKDLGKLSYFIGIEVNYGSNGVFLT</sequence>
<dbReference type="InterPro" id="IPR013103">
    <property type="entry name" value="RVT_2"/>
</dbReference>
<dbReference type="SUPFAM" id="SSF56672">
    <property type="entry name" value="DNA/RNA polymerases"/>
    <property type="match status" value="1"/>
</dbReference>
<evidence type="ECO:0000313" key="7">
    <source>
        <dbReference type="EMBL" id="KAG8501158.1"/>
    </source>
</evidence>
<feature type="domain" description="Reverse transcriptase Ty1/copia-type" evidence="3">
    <location>
        <begin position="668"/>
        <end position="840"/>
    </location>
</feature>
<dbReference type="InterPro" id="IPR036397">
    <property type="entry name" value="RNaseH_sf"/>
</dbReference>
<dbReference type="PANTHER" id="PTHR47481">
    <property type="match status" value="1"/>
</dbReference>
<reference evidence="7 8" key="1">
    <citation type="journal article" date="2021" name="bioRxiv">
        <title>The Gossypium anomalum genome as a resource for cotton improvement and evolutionary analysis of hybrid incompatibility.</title>
        <authorList>
            <person name="Grover C.E."/>
            <person name="Yuan D."/>
            <person name="Arick M.A."/>
            <person name="Miller E.R."/>
            <person name="Hu G."/>
            <person name="Peterson D.G."/>
            <person name="Wendel J.F."/>
            <person name="Udall J.A."/>
        </authorList>
    </citation>
    <scope>NUCLEOTIDE SEQUENCE [LARGE SCALE GENOMIC DNA]</scope>
    <source>
        <strain evidence="7">JFW-Udall</strain>
        <tissue evidence="7">Leaf</tissue>
    </source>
</reference>
<dbReference type="Pfam" id="PF22936">
    <property type="entry name" value="Pol_BBD"/>
    <property type="match status" value="1"/>
</dbReference>
<dbReference type="PANTHER" id="PTHR47481:SF10">
    <property type="entry name" value="COPIA-LIKE POLYPROTEIN_RETROTRANSPOSON"/>
    <property type="match status" value="1"/>
</dbReference>
<dbReference type="Pfam" id="PF13976">
    <property type="entry name" value="gag_pre-integrs"/>
    <property type="match status" value="1"/>
</dbReference>
<dbReference type="InterPro" id="IPR043502">
    <property type="entry name" value="DNA/RNA_pol_sf"/>
</dbReference>
<dbReference type="AlphaFoldDB" id="A0A8J6DDQ5"/>
<dbReference type="InterPro" id="IPR012337">
    <property type="entry name" value="RNaseH-like_sf"/>
</dbReference>
<dbReference type="Pfam" id="PF07727">
    <property type="entry name" value="RVT_2"/>
    <property type="match status" value="1"/>
</dbReference>
<proteinExistence type="predicted"/>
<dbReference type="EMBL" id="JAHUZN010000002">
    <property type="protein sequence ID" value="KAG8501158.1"/>
    <property type="molecule type" value="Genomic_DNA"/>
</dbReference>
<keyword evidence="8" id="KW-1185">Reference proteome</keyword>
<protein>
    <submittedName>
        <fullName evidence="7">Uncharacterized protein</fullName>
    </submittedName>
</protein>
<dbReference type="Pfam" id="PF25597">
    <property type="entry name" value="SH3_retrovirus"/>
    <property type="match status" value="1"/>
</dbReference>
<keyword evidence="1" id="KW-0378">Hydrolase</keyword>
<evidence type="ECO:0000259" key="3">
    <source>
        <dbReference type="Pfam" id="PF07727"/>
    </source>
</evidence>
<evidence type="ECO:0000259" key="4">
    <source>
        <dbReference type="Pfam" id="PF13976"/>
    </source>
</evidence>
<keyword evidence="1" id="KW-0645">Protease</keyword>